<dbReference type="EMBL" id="JAFEJA010000001">
    <property type="protein sequence ID" value="MBM9621815.1"/>
    <property type="molecule type" value="Genomic_DNA"/>
</dbReference>
<keyword evidence="2" id="KW-1185">Reference proteome</keyword>
<dbReference type="RefSeq" id="WP_205375631.1">
    <property type="nucleotide sequence ID" value="NZ_JAFEJA010000001.1"/>
</dbReference>
<organism evidence="1 2">
    <name type="scientific">Streptomyces zhihengii</name>
    <dbReference type="NCBI Taxonomy" id="1818004"/>
    <lineage>
        <taxon>Bacteria</taxon>
        <taxon>Bacillati</taxon>
        <taxon>Actinomycetota</taxon>
        <taxon>Actinomycetes</taxon>
        <taxon>Kitasatosporales</taxon>
        <taxon>Streptomycetaceae</taxon>
        <taxon>Streptomyces</taxon>
    </lineage>
</organism>
<proteinExistence type="predicted"/>
<comment type="caution">
    <text evidence="1">The sequence shown here is derived from an EMBL/GenBank/DDBJ whole genome shotgun (WGS) entry which is preliminary data.</text>
</comment>
<evidence type="ECO:0000313" key="2">
    <source>
        <dbReference type="Proteomes" id="UP000664109"/>
    </source>
</evidence>
<dbReference type="Proteomes" id="UP000664109">
    <property type="component" value="Unassembled WGS sequence"/>
</dbReference>
<sequence length="75" mass="8070">MSVDTSALHTPLYDPATDGDPFVAPVDMALRLARKVLADKASANIHDHDAMVRAATGLEMRLRELVAALDKEAGR</sequence>
<reference evidence="1 2" key="1">
    <citation type="journal article" date="2016" name="Arch. Microbiol.">
        <title>Streptomyces zhihengii sp. nov., isolated from rhizospheric soil of Psammosilene tunicoides.</title>
        <authorList>
            <person name="Huang M.J."/>
            <person name="Fei J.J."/>
            <person name="Salam N."/>
            <person name="Kim C.J."/>
            <person name="Hozzein W.N."/>
            <person name="Xiao M."/>
            <person name="Huang H.Q."/>
            <person name="Li W.J."/>
        </authorList>
    </citation>
    <scope>NUCLEOTIDE SEQUENCE [LARGE SCALE GENOMIC DNA]</scope>
    <source>
        <strain evidence="1 2">YIM T102</strain>
    </source>
</reference>
<name>A0ABS2UW86_9ACTN</name>
<gene>
    <name evidence="1" type="ORF">JE024_24390</name>
</gene>
<evidence type="ECO:0000313" key="1">
    <source>
        <dbReference type="EMBL" id="MBM9621815.1"/>
    </source>
</evidence>
<accession>A0ABS2UW86</accession>
<protein>
    <submittedName>
        <fullName evidence="1">Uncharacterized protein</fullName>
    </submittedName>
</protein>